<keyword evidence="6" id="KW-0479">Metal-binding</keyword>
<dbReference type="Gene3D" id="3.10.520.10">
    <property type="entry name" value="ApbE-like domains"/>
    <property type="match status" value="1"/>
</dbReference>
<dbReference type="Proteomes" id="UP000466307">
    <property type="component" value="Unassembled WGS sequence"/>
</dbReference>
<evidence type="ECO:0000313" key="11">
    <source>
        <dbReference type="EMBL" id="NDK90838.1"/>
    </source>
</evidence>
<evidence type="ECO:0000256" key="7">
    <source>
        <dbReference type="ARBA" id="ARBA00022827"/>
    </source>
</evidence>
<reference evidence="11 12" key="1">
    <citation type="submission" date="2020-01" db="EMBL/GenBank/DDBJ databases">
        <title>Investigation of new actinobacteria for the biodesulphurisation of diesel fuel.</title>
        <authorList>
            <person name="Athi Narayanan S.M."/>
        </authorList>
    </citation>
    <scope>NUCLEOTIDE SEQUENCE [LARGE SCALE GENOMIC DNA]</scope>
    <source>
        <strain evidence="11 12">213E</strain>
    </source>
</reference>
<comment type="cofactor">
    <cofactor evidence="1">
        <name>Mg(2+)</name>
        <dbReference type="ChEBI" id="CHEBI:18420"/>
    </cofactor>
</comment>
<protein>
    <recommendedName>
        <fullName evidence="3">FAD:protein FMN transferase</fullName>
        <ecNumber evidence="2">2.7.1.180</ecNumber>
    </recommendedName>
    <alternativeName>
        <fullName evidence="9">Flavin transferase</fullName>
    </alternativeName>
</protein>
<keyword evidence="4" id="KW-0285">Flavoprotein</keyword>
<keyword evidence="12" id="KW-1185">Reference proteome</keyword>
<dbReference type="RefSeq" id="WP_059039422.1">
    <property type="nucleotide sequence ID" value="NZ_JAADZU010000048.1"/>
</dbReference>
<dbReference type="SUPFAM" id="SSF143631">
    <property type="entry name" value="ApbE-like"/>
    <property type="match status" value="1"/>
</dbReference>
<dbReference type="EC" id="2.7.1.180" evidence="2"/>
<proteinExistence type="predicted"/>
<dbReference type="GO" id="GO:0046872">
    <property type="term" value="F:metal ion binding"/>
    <property type="evidence" value="ECO:0007669"/>
    <property type="project" value="UniProtKB-KW"/>
</dbReference>
<evidence type="ECO:0000256" key="2">
    <source>
        <dbReference type="ARBA" id="ARBA00011955"/>
    </source>
</evidence>
<keyword evidence="8" id="KW-0460">Magnesium</keyword>
<dbReference type="PANTHER" id="PTHR30040:SF2">
    <property type="entry name" value="FAD:PROTEIN FMN TRANSFERASE"/>
    <property type="match status" value="1"/>
</dbReference>
<accession>A0A7K3LRJ2</accession>
<dbReference type="PANTHER" id="PTHR30040">
    <property type="entry name" value="THIAMINE BIOSYNTHESIS LIPOPROTEIN APBE"/>
    <property type="match status" value="1"/>
</dbReference>
<dbReference type="AlphaFoldDB" id="A0A7K3LRJ2"/>
<evidence type="ECO:0000256" key="4">
    <source>
        <dbReference type="ARBA" id="ARBA00022630"/>
    </source>
</evidence>
<evidence type="ECO:0000256" key="8">
    <source>
        <dbReference type="ARBA" id="ARBA00022842"/>
    </source>
</evidence>
<evidence type="ECO:0000313" key="12">
    <source>
        <dbReference type="Proteomes" id="UP000466307"/>
    </source>
</evidence>
<evidence type="ECO:0000256" key="6">
    <source>
        <dbReference type="ARBA" id="ARBA00022723"/>
    </source>
</evidence>
<name>A0A7K3LRJ2_9ACTN</name>
<dbReference type="EMBL" id="JAADZU010000048">
    <property type="protein sequence ID" value="NDK90838.1"/>
    <property type="molecule type" value="Genomic_DNA"/>
</dbReference>
<dbReference type="GO" id="GO:0016740">
    <property type="term" value="F:transferase activity"/>
    <property type="evidence" value="ECO:0007669"/>
    <property type="project" value="UniProtKB-KW"/>
</dbReference>
<evidence type="ECO:0000256" key="5">
    <source>
        <dbReference type="ARBA" id="ARBA00022679"/>
    </source>
</evidence>
<evidence type="ECO:0000256" key="1">
    <source>
        <dbReference type="ARBA" id="ARBA00001946"/>
    </source>
</evidence>
<comment type="catalytic activity">
    <reaction evidence="10">
        <text>L-threonyl-[protein] + FAD = FMN-L-threonyl-[protein] + AMP + H(+)</text>
        <dbReference type="Rhea" id="RHEA:36847"/>
        <dbReference type="Rhea" id="RHEA-COMP:11060"/>
        <dbReference type="Rhea" id="RHEA-COMP:11061"/>
        <dbReference type="ChEBI" id="CHEBI:15378"/>
        <dbReference type="ChEBI" id="CHEBI:30013"/>
        <dbReference type="ChEBI" id="CHEBI:57692"/>
        <dbReference type="ChEBI" id="CHEBI:74257"/>
        <dbReference type="ChEBI" id="CHEBI:456215"/>
        <dbReference type="EC" id="2.7.1.180"/>
    </reaction>
</comment>
<dbReference type="InterPro" id="IPR003374">
    <property type="entry name" value="ApbE-like_sf"/>
</dbReference>
<organism evidence="11 12">
    <name type="scientific">Gordonia desulfuricans</name>
    <dbReference type="NCBI Taxonomy" id="89051"/>
    <lineage>
        <taxon>Bacteria</taxon>
        <taxon>Bacillati</taxon>
        <taxon>Actinomycetota</taxon>
        <taxon>Actinomycetes</taxon>
        <taxon>Mycobacteriales</taxon>
        <taxon>Gordoniaceae</taxon>
        <taxon>Gordonia</taxon>
    </lineage>
</organism>
<sequence>MPSPRSRPTPSPDVDWRFEAIGTVWEITTDAPLSDAARAEVRAEIDRIDRVWSRFRDDSMVAEMARTPGRYPVAASDAVLLDWYRRLYEITAGAVTPLVGATLADAGYDAQYSLTPASTIAPVPAWDDVIEWRPGDVAGAAGELVVRHPVLLDIGAAGKGFVVDRVAAVVAAHTGGPHVVDAGGDMVISAREHPVRIALEHPGDPRRAIGVVELSGGAVCASAPNRRAWADWHHIVDPHTGRPTREVLATWVFADETTTGPAMTADGLATALFFTPATALQARLGAPQPNRRPGATPTDITWTALEKSGGTTAFGHVIIHHSGVVEHTAIPGLELFL</sequence>
<keyword evidence="5 11" id="KW-0808">Transferase</keyword>
<gene>
    <name evidence="11" type="ORF">GYA93_14785</name>
</gene>
<evidence type="ECO:0000256" key="9">
    <source>
        <dbReference type="ARBA" id="ARBA00031306"/>
    </source>
</evidence>
<evidence type="ECO:0000256" key="10">
    <source>
        <dbReference type="ARBA" id="ARBA00048540"/>
    </source>
</evidence>
<comment type="caution">
    <text evidence="11">The sequence shown here is derived from an EMBL/GenBank/DDBJ whole genome shotgun (WGS) entry which is preliminary data.</text>
</comment>
<keyword evidence="7" id="KW-0274">FAD</keyword>
<dbReference type="Pfam" id="PF02424">
    <property type="entry name" value="ApbE"/>
    <property type="match status" value="1"/>
</dbReference>
<evidence type="ECO:0000256" key="3">
    <source>
        <dbReference type="ARBA" id="ARBA00016337"/>
    </source>
</evidence>
<dbReference type="InterPro" id="IPR024932">
    <property type="entry name" value="ApbE"/>
</dbReference>